<evidence type="ECO:0000313" key="2">
    <source>
        <dbReference type="Proteomes" id="UP001212841"/>
    </source>
</evidence>
<gene>
    <name evidence="1" type="ORF">HK097_004762</name>
</gene>
<protein>
    <submittedName>
        <fullName evidence="1">Uncharacterized protein</fullName>
    </submittedName>
</protein>
<name>A0AAD5S3A1_9FUNG</name>
<comment type="caution">
    <text evidence="1">The sequence shown here is derived from an EMBL/GenBank/DDBJ whole genome shotgun (WGS) entry which is preliminary data.</text>
</comment>
<accession>A0AAD5S3A1</accession>
<reference evidence="1" key="1">
    <citation type="submission" date="2020-05" db="EMBL/GenBank/DDBJ databases">
        <title>Phylogenomic resolution of chytrid fungi.</title>
        <authorList>
            <person name="Stajich J.E."/>
            <person name="Amses K."/>
            <person name="Simmons R."/>
            <person name="Seto K."/>
            <person name="Myers J."/>
            <person name="Bonds A."/>
            <person name="Quandt C.A."/>
            <person name="Barry K."/>
            <person name="Liu P."/>
            <person name="Grigoriev I."/>
            <person name="Longcore J.E."/>
            <person name="James T.Y."/>
        </authorList>
    </citation>
    <scope>NUCLEOTIDE SEQUENCE</scope>
    <source>
        <strain evidence="1">JEL0318</strain>
    </source>
</reference>
<feature type="non-terminal residue" evidence="1">
    <location>
        <position position="256"/>
    </location>
</feature>
<organism evidence="1 2">
    <name type="scientific">Rhizophlyctis rosea</name>
    <dbReference type="NCBI Taxonomy" id="64517"/>
    <lineage>
        <taxon>Eukaryota</taxon>
        <taxon>Fungi</taxon>
        <taxon>Fungi incertae sedis</taxon>
        <taxon>Chytridiomycota</taxon>
        <taxon>Chytridiomycota incertae sedis</taxon>
        <taxon>Chytridiomycetes</taxon>
        <taxon>Rhizophlyctidales</taxon>
        <taxon>Rhizophlyctidaceae</taxon>
        <taxon>Rhizophlyctis</taxon>
    </lineage>
</organism>
<dbReference type="AlphaFoldDB" id="A0AAD5S3A1"/>
<dbReference type="EMBL" id="JADGJD010002259">
    <property type="protein sequence ID" value="KAJ3033658.1"/>
    <property type="molecule type" value="Genomic_DNA"/>
</dbReference>
<sequence length="256" mass="28142">MLSGTYSKSHGSIRSIRSLLPSKLKHSHSHAFEESPTIWENTDADSIYNTNDTESVYSTVRGIPPTTNGFSSNQPDVGTKALKLLHLPQSIGGADRVSPGLWAWVHGTDFASQEEVERRIEEVGLEGVGKETRVLTSDGMIVDVFDSLVNREEKKAGKLTGIPGGKSLIGMGGEKNAKKARRPLPDMFMQPKPEKPKIRRFFMQISQLHIKTKTGVENVVCKVHLNSQKCTTSPIHLRKDHSKGFGLVAEPGEGFL</sequence>
<dbReference type="Proteomes" id="UP001212841">
    <property type="component" value="Unassembled WGS sequence"/>
</dbReference>
<evidence type="ECO:0000313" key="1">
    <source>
        <dbReference type="EMBL" id="KAJ3033658.1"/>
    </source>
</evidence>
<proteinExistence type="predicted"/>
<keyword evidence="2" id="KW-1185">Reference proteome</keyword>